<gene>
    <name evidence="1" type="ORF">HMPREF0621_0944</name>
</gene>
<sequence length="475" mass="52314">MKKSSLTLGVIAVLSAAWVGASWYTGKNVEAEYKTYIDSANKQLETLKSAGVEAKFVNVKFERGIFSSNVTYDVELNIENESWKYPMEGKINHGPLPLDHLSQFNFAPVLLSSKDQLIKNADTQAWFDYAQGQNPFMSHVAIGYDRKFSGKVNMASIKFPFDVLEASWKGLDATFSNVDEKGAGDFDLVVNGLNAVAVNQLGKKNVIELNKLSLNSQLTTSEWEQIPVGSQKLVIDSFKLKGEQLENQEENFEYRDIVITANASKDGEFVNNKFDSKIKDIVFNGKSLGQLDINLMLNHLEGKTLNELLTLLSETGINDQVSSEKIASLARALLDKQPLLDINPISLTNESGKLTSDLKVEFANGNFDALTQGNVLSLFKQFAVNVDVNKSALAKFISISQQAANVPAQEADEYAKLYADSAMADLAQQGIFVDGETNSTLKLAIENGELKLNGQVIPEEQIIIALWQLFLGFGL</sequence>
<dbReference type="AlphaFoldDB" id="C9PPM0"/>
<evidence type="ECO:0000313" key="1">
    <source>
        <dbReference type="EMBL" id="EEX50321.1"/>
    </source>
</evidence>
<evidence type="ECO:0000313" key="2">
    <source>
        <dbReference type="Proteomes" id="UP000005519"/>
    </source>
</evidence>
<accession>C9PPM0</accession>
<proteinExistence type="predicted"/>
<evidence type="ECO:0008006" key="3">
    <source>
        <dbReference type="Google" id="ProtNLM"/>
    </source>
</evidence>
<dbReference type="InterPro" id="IPR010352">
    <property type="entry name" value="DUF945"/>
</dbReference>
<dbReference type="Proteomes" id="UP000005519">
    <property type="component" value="Unassembled WGS sequence"/>
</dbReference>
<dbReference type="STRING" id="667128.HMPREF0621_0944"/>
<reference evidence="1 2" key="1">
    <citation type="submission" date="2009-10" db="EMBL/GenBank/DDBJ databases">
        <authorList>
            <person name="Muzny D."/>
            <person name="Qin X."/>
            <person name="Deng J."/>
            <person name="Jiang H."/>
            <person name="Liu Y."/>
            <person name="Qu J."/>
            <person name="Song X.-Z."/>
            <person name="Zhang L."/>
            <person name="Thornton R."/>
            <person name="Coyle M."/>
            <person name="Francisco L."/>
            <person name="Jackson L."/>
            <person name="Javaid M."/>
            <person name="Korchina V."/>
            <person name="Kovar C."/>
            <person name="Mata R."/>
            <person name="Mathew T."/>
            <person name="Ngo R."/>
            <person name="Nguyen L."/>
            <person name="Nguyen N."/>
            <person name="Okwuonu G."/>
            <person name="Ongeri F."/>
            <person name="Pham C."/>
            <person name="Simmons D."/>
            <person name="Wilczek-Boney K."/>
            <person name="Hale W."/>
            <person name="Jakkamsetti A."/>
            <person name="Pham P."/>
            <person name="Ruth R."/>
            <person name="San Lucas F."/>
            <person name="Warren J."/>
            <person name="Zhang J."/>
            <person name="Zhao Z."/>
            <person name="Zhou C."/>
            <person name="Zhu D."/>
            <person name="Lee S."/>
            <person name="Bess C."/>
            <person name="Blankenburg K."/>
            <person name="Forbes L."/>
            <person name="Fu Q."/>
            <person name="Gubbala S."/>
            <person name="Hirani K."/>
            <person name="Jayaseelan J.C."/>
            <person name="Lara F."/>
            <person name="Munidasa M."/>
            <person name="Palculict T."/>
            <person name="Patil S."/>
            <person name="Pu L.-L."/>
            <person name="Saada N."/>
            <person name="Tang L."/>
            <person name="Weissenberger G."/>
            <person name="Zhu Y."/>
            <person name="Hemphill L."/>
            <person name="Shang Y."/>
            <person name="Youmans B."/>
            <person name="Ayvaz T."/>
            <person name="Ross M."/>
            <person name="Santibanez J."/>
            <person name="Aqrawi P."/>
            <person name="Gross S."/>
            <person name="Joshi V."/>
            <person name="Fowler G."/>
            <person name="Nazareth L."/>
            <person name="Reid J."/>
            <person name="Worley K."/>
            <person name="Petrosino J."/>
            <person name="Highlander S."/>
            <person name="Gibbs R."/>
        </authorList>
    </citation>
    <scope>NUCLEOTIDE SEQUENCE [LARGE SCALE GENOMIC DNA]</scope>
    <source>
        <strain evidence="1 2">ATCC 43325</strain>
    </source>
</reference>
<name>C9PPM0_9PAST</name>
<dbReference type="Pfam" id="PF06097">
    <property type="entry name" value="DUF945"/>
    <property type="match status" value="1"/>
</dbReference>
<dbReference type="OrthoDB" id="5444681at2"/>
<dbReference type="RefSeq" id="WP_005764388.1">
    <property type="nucleotide sequence ID" value="NZ_GG704813.1"/>
</dbReference>
<organism evidence="1 2">
    <name type="scientific">Pasteurella dagmatis ATCC 43325</name>
    <dbReference type="NCBI Taxonomy" id="667128"/>
    <lineage>
        <taxon>Bacteria</taxon>
        <taxon>Pseudomonadati</taxon>
        <taxon>Pseudomonadota</taxon>
        <taxon>Gammaproteobacteria</taxon>
        <taxon>Pasteurellales</taxon>
        <taxon>Pasteurellaceae</taxon>
        <taxon>Pasteurella</taxon>
    </lineage>
</organism>
<dbReference type="HOGENOM" id="CLU_029683_2_0_6"/>
<keyword evidence="2" id="KW-1185">Reference proteome</keyword>
<protein>
    <recommendedName>
        <fullName evidence="3">DUF945 domain-containing protein</fullName>
    </recommendedName>
</protein>
<comment type="caution">
    <text evidence="1">The sequence shown here is derived from an EMBL/GenBank/DDBJ whole genome shotgun (WGS) entry which is preliminary data.</text>
</comment>
<dbReference type="EMBL" id="ACZR01000011">
    <property type="protein sequence ID" value="EEX50321.1"/>
    <property type="molecule type" value="Genomic_DNA"/>
</dbReference>